<dbReference type="VEuPathDB" id="TriTrypDB:BSAL_29865"/>
<dbReference type="InterPro" id="IPR011527">
    <property type="entry name" value="ABC1_TM_dom"/>
</dbReference>
<dbReference type="SUPFAM" id="SSF90123">
    <property type="entry name" value="ABC transporter transmembrane region"/>
    <property type="match status" value="1"/>
</dbReference>
<keyword evidence="7" id="KW-1185">Reference proteome</keyword>
<dbReference type="Proteomes" id="UP000051952">
    <property type="component" value="Unassembled WGS sequence"/>
</dbReference>
<keyword evidence="3" id="KW-1133">Transmembrane helix</keyword>
<dbReference type="GO" id="GO:0090374">
    <property type="term" value="P:oligopeptide export from mitochondrion"/>
    <property type="evidence" value="ECO:0007669"/>
    <property type="project" value="TreeGrafter"/>
</dbReference>
<evidence type="ECO:0000256" key="4">
    <source>
        <dbReference type="ARBA" id="ARBA00023136"/>
    </source>
</evidence>
<comment type="subcellular location">
    <subcellularLocation>
        <location evidence="1">Membrane</location>
        <topology evidence="1">Multi-pass membrane protein</topology>
    </subcellularLocation>
</comment>
<evidence type="ECO:0000259" key="5">
    <source>
        <dbReference type="PROSITE" id="PS50929"/>
    </source>
</evidence>
<dbReference type="PANTHER" id="PTHR43394:SF5">
    <property type="entry name" value="ABC TRANSPORTER B FAMILY"/>
    <property type="match status" value="1"/>
</dbReference>
<dbReference type="GO" id="GO:0005743">
    <property type="term" value="C:mitochondrial inner membrane"/>
    <property type="evidence" value="ECO:0007669"/>
    <property type="project" value="TreeGrafter"/>
</dbReference>
<evidence type="ECO:0000313" key="7">
    <source>
        <dbReference type="Proteomes" id="UP000051952"/>
    </source>
</evidence>
<dbReference type="EMBL" id="CYKH01001887">
    <property type="protein sequence ID" value="CUI15176.1"/>
    <property type="molecule type" value="Genomic_DNA"/>
</dbReference>
<feature type="non-terminal residue" evidence="6">
    <location>
        <position position="160"/>
    </location>
</feature>
<feature type="domain" description="ABC transmembrane type-1" evidence="5">
    <location>
        <begin position="1"/>
        <end position="116"/>
    </location>
</feature>
<dbReference type="GO" id="GO:0015421">
    <property type="term" value="F:ABC-type oligopeptide transporter activity"/>
    <property type="evidence" value="ECO:0007669"/>
    <property type="project" value="TreeGrafter"/>
</dbReference>
<dbReference type="InterPro" id="IPR036640">
    <property type="entry name" value="ABC1_TM_sf"/>
</dbReference>
<protein>
    <submittedName>
        <fullName evidence="6">ABC transporter, putative</fullName>
    </submittedName>
</protein>
<dbReference type="Gene3D" id="1.20.1560.10">
    <property type="entry name" value="ABC transporter type 1, transmembrane domain"/>
    <property type="match status" value="1"/>
</dbReference>
<dbReference type="PANTHER" id="PTHR43394">
    <property type="entry name" value="ATP-DEPENDENT PERMEASE MDL1, MITOCHONDRIAL"/>
    <property type="match status" value="1"/>
</dbReference>
<dbReference type="OrthoDB" id="6500128at2759"/>
<dbReference type="Pfam" id="PF00664">
    <property type="entry name" value="ABC_membrane"/>
    <property type="match status" value="1"/>
</dbReference>
<dbReference type="PROSITE" id="PS50929">
    <property type="entry name" value="ABC_TM1F"/>
    <property type="match status" value="1"/>
</dbReference>
<evidence type="ECO:0000256" key="2">
    <source>
        <dbReference type="ARBA" id="ARBA00022692"/>
    </source>
</evidence>
<dbReference type="GO" id="GO:0005524">
    <property type="term" value="F:ATP binding"/>
    <property type="evidence" value="ECO:0007669"/>
    <property type="project" value="InterPro"/>
</dbReference>
<evidence type="ECO:0000256" key="3">
    <source>
        <dbReference type="ARBA" id="ARBA00022989"/>
    </source>
</evidence>
<evidence type="ECO:0000256" key="1">
    <source>
        <dbReference type="ARBA" id="ARBA00004141"/>
    </source>
</evidence>
<feature type="non-terminal residue" evidence="6">
    <location>
        <position position="1"/>
    </location>
</feature>
<proteinExistence type="predicted"/>
<keyword evidence="2" id="KW-0812">Transmembrane</keyword>
<evidence type="ECO:0000313" key="6">
    <source>
        <dbReference type="EMBL" id="CUI15176.1"/>
    </source>
</evidence>
<accession>A0A0S4KKQ0</accession>
<sequence length="160" mass="17186">WDSLAQANSHATEAFSNIRTVKAFSTEAFELDQFSKTMGVALAQTTRDAVANAGSIFASSTLDLGQAIIILAFGGLMAISTPEDLSVGQLVTFQLYVNMMNGAYQSLNGVLNEFTKSAGAAERVLTMLDAKSSIDPRVGEVIPDMLFNGTLAFDRVVFRY</sequence>
<name>A0A0S4KKQ0_BODSA</name>
<gene>
    <name evidence="6" type="ORF">BSAL_29865</name>
</gene>
<reference evidence="7" key="1">
    <citation type="submission" date="2015-09" db="EMBL/GenBank/DDBJ databases">
        <authorList>
            <consortium name="Pathogen Informatics"/>
        </authorList>
    </citation>
    <scope>NUCLEOTIDE SEQUENCE [LARGE SCALE GENOMIC DNA]</scope>
    <source>
        <strain evidence="7">Lake Konstanz</strain>
    </source>
</reference>
<dbReference type="AlphaFoldDB" id="A0A0S4KKQ0"/>
<organism evidence="6 7">
    <name type="scientific">Bodo saltans</name>
    <name type="common">Flagellated protozoan</name>
    <dbReference type="NCBI Taxonomy" id="75058"/>
    <lineage>
        <taxon>Eukaryota</taxon>
        <taxon>Discoba</taxon>
        <taxon>Euglenozoa</taxon>
        <taxon>Kinetoplastea</taxon>
        <taxon>Metakinetoplastina</taxon>
        <taxon>Eubodonida</taxon>
        <taxon>Bodonidae</taxon>
        <taxon>Bodo</taxon>
    </lineage>
</organism>
<keyword evidence="4" id="KW-0472">Membrane</keyword>
<dbReference type="InterPro" id="IPR039421">
    <property type="entry name" value="Type_1_exporter"/>
</dbReference>